<accession>A0ACB0ZRB6</accession>
<protein>
    <submittedName>
        <fullName evidence="1">Uncharacterized protein</fullName>
    </submittedName>
</protein>
<keyword evidence="2" id="KW-1185">Reference proteome</keyword>
<evidence type="ECO:0000313" key="1">
    <source>
        <dbReference type="EMBL" id="CAK5080947.1"/>
    </source>
</evidence>
<gene>
    <name evidence="1" type="ORF">MENTE1834_LOCUS28156</name>
</gene>
<sequence length="79" mass="8874">MDNSSNTIKEIENKANIEMLEKILENQLSYKNVENNENEDKGKGKLFRGKDKENKGKGILCTNLLFCGSSSYGKETPSD</sequence>
<organism evidence="1 2">
    <name type="scientific">Meloidogyne enterolobii</name>
    <name type="common">Root-knot nematode worm</name>
    <name type="synonym">Meloidogyne mayaguensis</name>
    <dbReference type="NCBI Taxonomy" id="390850"/>
    <lineage>
        <taxon>Eukaryota</taxon>
        <taxon>Metazoa</taxon>
        <taxon>Ecdysozoa</taxon>
        <taxon>Nematoda</taxon>
        <taxon>Chromadorea</taxon>
        <taxon>Rhabditida</taxon>
        <taxon>Tylenchina</taxon>
        <taxon>Tylenchomorpha</taxon>
        <taxon>Tylenchoidea</taxon>
        <taxon>Meloidogynidae</taxon>
        <taxon>Meloidogyninae</taxon>
        <taxon>Meloidogyne</taxon>
    </lineage>
</organism>
<dbReference type="Proteomes" id="UP001497535">
    <property type="component" value="Unassembled WGS sequence"/>
</dbReference>
<dbReference type="EMBL" id="CAVMJV010000043">
    <property type="protein sequence ID" value="CAK5080947.1"/>
    <property type="molecule type" value="Genomic_DNA"/>
</dbReference>
<name>A0ACB0ZRB6_MELEN</name>
<comment type="caution">
    <text evidence="1">The sequence shown here is derived from an EMBL/GenBank/DDBJ whole genome shotgun (WGS) entry which is preliminary data.</text>
</comment>
<reference evidence="1" key="1">
    <citation type="submission" date="2023-11" db="EMBL/GenBank/DDBJ databases">
        <authorList>
            <person name="Poullet M."/>
        </authorList>
    </citation>
    <scope>NUCLEOTIDE SEQUENCE</scope>
    <source>
        <strain evidence="1">E1834</strain>
    </source>
</reference>
<evidence type="ECO:0000313" key="2">
    <source>
        <dbReference type="Proteomes" id="UP001497535"/>
    </source>
</evidence>
<proteinExistence type="predicted"/>